<evidence type="ECO:0000313" key="3">
    <source>
        <dbReference type="Proteomes" id="UP000662185"/>
    </source>
</evidence>
<gene>
    <name evidence="2" type="ORF">H6G06_02600</name>
</gene>
<proteinExistence type="predicted"/>
<feature type="compositionally biased region" description="Polar residues" evidence="1">
    <location>
        <begin position="10"/>
        <end position="29"/>
    </location>
</feature>
<dbReference type="Proteomes" id="UP000662185">
    <property type="component" value="Unassembled WGS sequence"/>
</dbReference>
<name>A0A926ZZ89_9NOST</name>
<evidence type="ECO:0000313" key="2">
    <source>
        <dbReference type="EMBL" id="MBD2292399.1"/>
    </source>
</evidence>
<comment type="caution">
    <text evidence="2">The sequence shown here is derived from an EMBL/GenBank/DDBJ whole genome shotgun (WGS) entry which is preliminary data.</text>
</comment>
<organism evidence="2 3">
    <name type="scientific">Anabaena sphaerica FACHB-251</name>
    <dbReference type="NCBI Taxonomy" id="2692883"/>
    <lineage>
        <taxon>Bacteria</taxon>
        <taxon>Bacillati</taxon>
        <taxon>Cyanobacteriota</taxon>
        <taxon>Cyanophyceae</taxon>
        <taxon>Nostocales</taxon>
        <taxon>Nostocaceae</taxon>
        <taxon>Anabaena</taxon>
    </lineage>
</organism>
<dbReference type="AlphaFoldDB" id="A0A926ZZ89"/>
<evidence type="ECO:0000256" key="1">
    <source>
        <dbReference type="SAM" id="MobiDB-lite"/>
    </source>
</evidence>
<dbReference type="EMBL" id="JACJQU010000001">
    <property type="protein sequence ID" value="MBD2292399.1"/>
    <property type="molecule type" value="Genomic_DNA"/>
</dbReference>
<dbReference type="RefSeq" id="WP_190556770.1">
    <property type="nucleotide sequence ID" value="NZ_JACJQU010000001.1"/>
</dbReference>
<sequence>MSHDHDIARFSTTINKSTNQDQHSNNQPEHSTDQTKHPNNQLEPSINEAHKAYVENVKTPFLKALKLFALSPEQPIENQLEEKLQQLANSIN</sequence>
<feature type="region of interest" description="Disordered" evidence="1">
    <location>
        <begin position="1"/>
        <end position="48"/>
    </location>
</feature>
<keyword evidence="3" id="KW-1185">Reference proteome</keyword>
<accession>A0A926ZZ89</accession>
<reference evidence="3" key="1">
    <citation type="journal article" date="2020" name="ISME J.">
        <title>Comparative genomics reveals insights into cyanobacterial evolution and habitat adaptation.</title>
        <authorList>
            <person name="Chen M.Y."/>
            <person name="Teng W.K."/>
            <person name="Zhao L."/>
            <person name="Hu C.X."/>
            <person name="Zhou Y.K."/>
            <person name="Han B.P."/>
            <person name="Song L.R."/>
            <person name="Shu W.S."/>
        </authorList>
    </citation>
    <scope>NUCLEOTIDE SEQUENCE [LARGE SCALE GENOMIC DNA]</scope>
    <source>
        <strain evidence="3">FACHB-251</strain>
    </source>
</reference>
<protein>
    <submittedName>
        <fullName evidence="2">Uncharacterized protein</fullName>
    </submittedName>
</protein>